<dbReference type="EMBL" id="CAGS01000211">
    <property type="protein sequence ID" value="CCF83939.1"/>
    <property type="molecule type" value="Genomic_DNA"/>
</dbReference>
<dbReference type="Proteomes" id="UP000004221">
    <property type="component" value="Unassembled WGS sequence"/>
</dbReference>
<reference evidence="1 2" key="1">
    <citation type="journal article" date="2012" name="ISME J.">
        <title>Nitrification expanded: discovery, physiology and genomics of a nitrite-oxidizing bacterium from the phylum Chloroflexi.</title>
        <authorList>
            <person name="Sorokin D.Y."/>
            <person name="Lucker S."/>
            <person name="Vejmelkova D."/>
            <person name="Kostrikina N.A."/>
            <person name="Kleerebezem R."/>
            <person name="Rijpstra W.I."/>
            <person name="Damste J.S."/>
            <person name="Le Paslier D."/>
            <person name="Muyzer G."/>
            <person name="Wagner M."/>
            <person name="van Loosdrecht M.C."/>
            <person name="Daims H."/>
        </authorList>
    </citation>
    <scope>NUCLEOTIDE SEQUENCE [LARGE SCALE GENOMIC DNA]</scope>
    <source>
        <strain evidence="2">none</strain>
    </source>
</reference>
<evidence type="ECO:0000313" key="1">
    <source>
        <dbReference type="EMBL" id="CCF83939.1"/>
    </source>
</evidence>
<accession>I4EGX7</accession>
<organism evidence="1 2">
    <name type="scientific">Nitrolancea hollandica Lb</name>
    <dbReference type="NCBI Taxonomy" id="1129897"/>
    <lineage>
        <taxon>Bacteria</taxon>
        <taxon>Pseudomonadati</taxon>
        <taxon>Thermomicrobiota</taxon>
        <taxon>Thermomicrobia</taxon>
        <taxon>Sphaerobacterales</taxon>
        <taxon>Sphaerobacterineae</taxon>
        <taxon>Sphaerobacteraceae</taxon>
        <taxon>Nitrolancea</taxon>
    </lineage>
</organism>
<sequence length="75" mass="8064">MNGGKDGIGSGDRTLNDCCGALRQSVGSLENARKINTIRPQIDVDISKVEESRAMRVQGCSEPTRPTVVLLQYGT</sequence>
<name>I4EGX7_9BACT</name>
<protein>
    <submittedName>
        <fullName evidence="1">Uncharacterized protein</fullName>
    </submittedName>
</protein>
<keyword evidence="2" id="KW-1185">Reference proteome</keyword>
<proteinExistence type="predicted"/>
<comment type="caution">
    <text evidence="1">The sequence shown here is derived from an EMBL/GenBank/DDBJ whole genome shotgun (WGS) entry which is preliminary data.</text>
</comment>
<dbReference type="AlphaFoldDB" id="I4EGX7"/>
<evidence type="ECO:0000313" key="2">
    <source>
        <dbReference type="Proteomes" id="UP000004221"/>
    </source>
</evidence>
<gene>
    <name evidence="1" type="ORF">NITHO_2890004</name>
</gene>